<dbReference type="Proteomes" id="UP000267096">
    <property type="component" value="Unassembled WGS sequence"/>
</dbReference>
<evidence type="ECO:0000313" key="2">
    <source>
        <dbReference type="Proteomes" id="UP000267096"/>
    </source>
</evidence>
<accession>A0A0M3JEV2</accession>
<dbReference type="OrthoDB" id="5834861at2759"/>
<evidence type="ECO:0000313" key="3">
    <source>
        <dbReference type="WBParaSite" id="ASIM_0000615001-mRNA-1"/>
    </source>
</evidence>
<reference evidence="3" key="1">
    <citation type="submission" date="2017-02" db="UniProtKB">
        <authorList>
            <consortium name="WormBaseParasite"/>
        </authorList>
    </citation>
    <scope>IDENTIFICATION</scope>
</reference>
<name>A0A0M3JEV2_ANISI</name>
<gene>
    <name evidence="1" type="ORF">ASIM_LOCUS5937</name>
</gene>
<protein>
    <submittedName>
        <fullName evidence="3">Uncharacterized GTP-binding protein (inferred by orthology to a C. elegans protein)</fullName>
    </submittedName>
</protein>
<reference evidence="1 2" key="2">
    <citation type="submission" date="2018-11" db="EMBL/GenBank/DDBJ databases">
        <authorList>
            <consortium name="Pathogen Informatics"/>
        </authorList>
    </citation>
    <scope>NUCLEOTIDE SEQUENCE [LARGE SCALE GENOMIC DNA]</scope>
</reference>
<keyword evidence="2" id="KW-1185">Reference proteome</keyword>
<dbReference type="WBParaSite" id="ASIM_0000615001-mRNA-1">
    <property type="protein sequence ID" value="ASIM_0000615001-mRNA-1"/>
    <property type="gene ID" value="ASIM_0000615001"/>
</dbReference>
<dbReference type="AlphaFoldDB" id="A0A0M3JEV2"/>
<dbReference type="EMBL" id="UYRR01012275">
    <property type="protein sequence ID" value="VDK26294.1"/>
    <property type="molecule type" value="Genomic_DNA"/>
</dbReference>
<evidence type="ECO:0000313" key="1">
    <source>
        <dbReference type="EMBL" id="VDK26294.1"/>
    </source>
</evidence>
<organism evidence="3">
    <name type="scientific">Anisakis simplex</name>
    <name type="common">Herring worm</name>
    <dbReference type="NCBI Taxonomy" id="6269"/>
    <lineage>
        <taxon>Eukaryota</taxon>
        <taxon>Metazoa</taxon>
        <taxon>Ecdysozoa</taxon>
        <taxon>Nematoda</taxon>
        <taxon>Chromadorea</taxon>
        <taxon>Rhabditida</taxon>
        <taxon>Spirurina</taxon>
        <taxon>Ascaridomorpha</taxon>
        <taxon>Ascaridoidea</taxon>
        <taxon>Anisakidae</taxon>
        <taxon>Anisakis</taxon>
        <taxon>Anisakis simplex complex</taxon>
    </lineage>
</organism>
<sequence>MAPDRNRKGWFDRESRQTGAKLRLLSIDNRPMPKNFLSVAPDKAFGRGPSKKTSGLVMLSGGGPERALEEASHVLVVHDSTLTGDYIHHRVLHLLHRYPHLTSSLVINK</sequence>
<proteinExistence type="predicted"/>